<dbReference type="AlphaFoldDB" id="A0A017SK55"/>
<protein>
    <submittedName>
        <fullName evidence="2">Uncharacterized protein</fullName>
    </submittedName>
</protein>
<dbReference type="HOGENOM" id="CLU_1510280_0_0_1"/>
<feature type="compositionally biased region" description="Basic and acidic residues" evidence="1">
    <location>
        <begin position="70"/>
        <end position="83"/>
    </location>
</feature>
<evidence type="ECO:0000256" key="1">
    <source>
        <dbReference type="SAM" id="MobiDB-lite"/>
    </source>
</evidence>
<feature type="region of interest" description="Disordered" evidence="1">
    <location>
        <begin position="70"/>
        <end position="89"/>
    </location>
</feature>
<name>A0A017SK55_ASPRC</name>
<evidence type="ECO:0000313" key="2">
    <source>
        <dbReference type="EMBL" id="EYE97327.1"/>
    </source>
</evidence>
<reference evidence="3" key="1">
    <citation type="journal article" date="2014" name="Nat. Commun.">
        <title>Genomic adaptations of the halophilic Dead Sea filamentous fungus Eurotium rubrum.</title>
        <authorList>
            <person name="Kis-Papo T."/>
            <person name="Weig A.R."/>
            <person name="Riley R."/>
            <person name="Persoh D."/>
            <person name="Salamov A."/>
            <person name="Sun H."/>
            <person name="Lipzen A."/>
            <person name="Wasser S.P."/>
            <person name="Rambold G."/>
            <person name="Grigoriev I.V."/>
            <person name="Nevo E."/>
        </authorList>
    </citation>
    <scope>NUCLEOTIDE SEQUENCE [LARGE SCALE GENOMIC DNA]</scope>
    <source>
        <strain evidence="3">CBS 135680</strain>
    </source>
</reference>
<evidence type="ECO:0000313" key="3">
    <source>
        <dbReference type="Proteomes" id="UP000019804"/>
    </source>
</evidence>
<dbReference type="GeneID" id="63693484"/>
<keyword evidence="3" id="KW-1185">Reference proteome</keyword>
<sequence>MRALKRQEIVSSGRRSAQPAMRECFEVTTTMRLLIFLREMRGIGRNEARKAIVLLLLVGVRDRHTKEAVDRRRTERAASETQRRGSGYLSLPLRKEGRTDCARKGYVVDRQGAPPKKGNFFFNWTATREMYVCRLLATKARAGCELSRKGRGEWEKYRIGKLRYRRKRSKRKEERKVF</sequence>
<accession>A0A017SK55</accession>
<organism evidence="2 3">
    <name type="scientific">Aspergillus ruber (strain CBS 135680)</name>
    <dbReference type="NCBI Taxonomy" id="1388766"/>
    <lineage>
        <taxon>Eukaryota</taxon>
        <taxon>Fungi</taxon>
        <taxon>Dikarya</taxon>
        <taxon>Ascomycota</taxon>
        <taxon>Pezizomycotina</taxon>
        <taxon>Eurotiomycetes</taxon>
        <taxon>Eurotiomycetidae</taxon>
        <taxon>Eurotiales</taxon>
        <taxon>Aspergillaceae</taxon>
        <taxon>Aspergillus</taxon>
        <taxon>Aspergillus subgen. Aspergillus</taxon>
    </lineage>
</organism>
<dbReference type="EMBL" id="KK088416">
    <property type="protein sequence ID" value="EYE97327.1"/>
    <property type="molecule type" value="Genomic_DNA"/>
</dbReference>
<dbReference type="RefSeq" id="XP_040641015.1">
    <property type="nucleotide sequence ID" value="XM_040778360.1"/>
</dbReference>
<proteinExistence type="predicted"/>
<dbReference type="Proteomes" id="UP000019804">
    <property type="component" value="Unassembled WGS sequence"/>
</dbReference>
<gene>
    <name evidence="2" type="ORF">EURHEDRAFT_330122</name>
</gene>